<gene>
    <name evidence="8" type="ORF">BRARA_D02248</name>
</gene>
<comment type="similarity">
    <text evidence="7">Belongs to the DVL/RTFL small polypeptides family.</text>
</comment>
<sequence>MEPEENSTCQTCKTFGQKCSHVVKKQRTKFYIIRRCIAMLICWRDNKSDRNAS</sequence>
<evidence type="ECO:0000313" key="8">
    <source>
        <dbReference type="EMBL" id="RID67152.1"/>
    </source>
</evidence>
<keyword evidence="3" id="KW-1003">Cell membrane</keyword>
<evidence type="ECO:0000256" key="4">
    <source>
        <dbReference type="ARBA" id="ARBA00022692"/>
    </source>
</evidence>
<evidence type="ECO:0000256" key="6">
    <source>
        <dbReference type="ARBA" id="ARBA00023136"/>
    </source>
</evidence>
<dbReference type="GO" id="GO:0005886">
    <property type="term" value="C:plasma membrane"/>
    <property type="evidence" value="ECO:0007669"/>
    <property type="project" value="UniProtKB-SubCell"/>
</dbReference>
<dbReference type="PANTHER" id="PTHR33102">
    <property type="entry name" value="DVL19-RELATED-RELATED"/>
    <property type="match status" value="1"/>
</dbReference>
<comment type="subcellular location">
    <subcellularLocation>
        <location evidence="1">Cell membrane</location>
        <topology evidence="1">Single-pass membrane protein</topology>
    </subcellularLocation>
</comment>
<dbReference type="EMBL" id="CM010631">
    <property type="protein sequence ID" value="RID67152.1"/>
    <property type="molecule type" value="Genomic_DNA"/>
</dbReference>
<dbReference type="GO" id="GO:0008285">
    <property type="term" value="P:negative regulation of cell population proliferation"/>
    <property type="evidence" value="ECO:0007669"/>
    <property type="project" value="InterPro"/>
</dbReference>
<evidence type="ECO:0000256" key="2">
    <source>
        <dbReference type="ARBA" id="ARBA00022473"/>
    </source>
</evidence>
<evidence type="ECO:0000256" key="1">
    <source>
        <dbReference type="ARBA" id="ARBA00004162"/>
    </source>
</evidence>
<organism evidence="8 9">
    <name type="scientific">Brassica campestris</name>
    <name type="common">Field mustard</name>
    <dbReference type="NCBI Taxonomy" id="3711"/>
    <lineage>
        <taxon>Eukaryota</taxon>
        <taxon>Viridiplantae</taxon>
        <taxon>Streptophyta</taxon>
        <taxon>Embryophyta</taxon>
        <taxon>Tracheophyta</taxon>
        <taxon>Spermatophyta</taxon>
        <taxon>Magnoliopsida</taxon>
        <taxon>eudicotyledons</taxon>
        <taxon>Gunneridae</taxon>
        <taxon>Pentapetalae</taxon>
        <taxon>rosids</taxon>
        <taxon>malvids</taxon>
        <taxon>Brassicales</taxon>
        <taxon>Brassicaceae</taxon>
        <taxon>Brassiceae</taxon>
        <taxon>Brassica</taxon>
    </lineage>
</organism>
<proteinExistence type="inferred from homology"/>
<reference evidence="8 9" key="1">
    <citation type="submission" date="2018-06" db="EMBL/GenBank/DDBJ databases">
        <title>WGS assembly of Brassica rapa FPsc.</title>
        <authorList>
            <person name="Bowman J."/>
            <person name="Kohchi T."/>
            <person name="Yamato K."/>
            <person name="Jenkins J."/>
            <person name="Shu S."/>
            <person name="Ishizaki K."/>
            <person name="Yamaoka S."/>
            <person name="Nishihama R."/>
            <person name="Nakamura Y."/>
            <person name="Berger F."/>
            <person name="Adam C."/>
            <person name="Aki S."/>
            <person name="Althoff F."/>
            <person name="Araki T."/>
            <person name="Arteaga-Vazquez M."/>
            <person name="Balasubrmanian S."/>
            <person name="Bauer D."/>
            <person name="Boehm C."/>
            <person name="Briginshaw L."/>
            <person name="Caballero-Perez J."/>
            <person name="Catarino B."/>
            <person name="Chen F."/>
            <person name="Chiyoda S."/>
            <person name="Chovatia M."/>
            <person name="Davies K."/>
            <person name="Delmans M."/>
            <person name="Demura T."/>
            <person name="Dierschke T."/>
            <person name="Dolan L."/>
            <person name="Dorantes-Acosta A."/>
            <person name="Eklund D."/>
            <person name="Florent S."/>
            <person name="Flores-Sandoval E."/>
            <person name="Fujiyama A."/>
            <person name="Fukuzawa H."/>
            <person name="Galik B."/>
            <person name="Grimanelli D."/>
            <person name="Grimwood J."/>
            <person name="Grossniklaus U."/>
            <person name="Hamada T."/>
            <person name="Haseloff J."/>
            <person name="Hetherington A."/>
            <person name="Higo A."/>
            <person name="Hirakawa Y."/>
            <person name="Hundley H."/>
            <person name="Ikeda Y."/>
            <person name="Inoue K."/>
            <person name="Inoue S."/>
            <person name="Ishida S."/>
            <person name="Jia Q."/>
            <person name="Kakita M."/>
            <person name="Kanazawa T."/>
            <person name="Kawai Y."/>
            <person name="Kawashima T."/>
            <person name="Kennedy M."/>
            <person name="Kinose K."/>
            <person name="Kinoshita T."/>
            <person name="Kohara Y."/>
            <person name="Koide E."/>
            <person name="Komatsu K."/>
            <person name="Kopischke S."/>
            <person name="Kubo M."/>
            <person name="Kyozuka J."/>
            <person name="Lagercrantz U."/>
            <person name="Lin S."/>
            <person name="Lindquist E."/>
            <person name="Lipzen A."/>
            <person name="Lu C."/>
            <person name="Luna E."/>
            <person name="Martienssen R."/>
            <person name="Minamino N."/>
            <person name="Mizutani M."/>
            <person name="Mizutani M."/>
            <person name="Mochizuki N."/>
            <person name="Monte I."/>
            <person name="Mosher R."/>
            <person name="Nagasaki H."/>
            <person name="Nakagami H."/>
            <person name="Naramoto S."/>
            <person name="Nishitani K."/>
            <person name="Ohtani M."/>
            <person name="Okamoto T."/>
            <person name="Okumura M."/>
            <person name="Phillips J."/>
            <person name="Pollak B."/>
            <person name="Reinders A."/>
            <person name="Roevekamp M."/>
            <person name="Sano R."/>
            <person name="Sawa S."/>
            <person name="Schmid M."/>
            <person name="Shirakawa M."/>
            <person name="Solano R."/>
            <person name="Spunde A."/>
            <person name="Suetsugu N."/>
            <person name="Sugano S."/>
            <person name="Sugiyama A."/>
            <person name="Sun R."/>
            <person name="Suzuki Y."/>
            <person name="Takenaka M."/>
            <person name="Takezawa D."/>
            <person name="Tomogane H."/>
            <person name="Tsuzuki M."/>
            <person name="Ueda T."/>
            <person name="Umeda M."/>
            <person name="Ward J."/>
            <person name="Watanabe Y."/>
            <person name="Yazaki K."/>
            <person name="Yokoyama R."/>
            <person name="Yoshitake Y."/>
            <person name="Yotsui I."/>
            <person name="Zachgo S."/>
            <person name="Schmutz J."/>
        </authorList>
    </citation>
    <scope>NUCLEOTIDE SEQUENCE [LARGE SCALE GENOMIC DNA]</scope>
    <source>
        <strain evidence="9">cv. B-3</strain>
    </source>
</reference>
<dbReference type="Proteomes" id="UP000264353">
    <property type="component" value="Chromosome A4"/>
</dbReference>
<protein>
    <submittedName>
        <fullName evidence="8">Uncharacterized protein</fullName>
    </submittedName>
</protein>
<keyword evidence="6" id="KW-0472">Membrane</keyword>
<dbReference type="InterPro" id="IPR012552">
    <property type="entry name" value="DVL"/>
</dbReference>
<evidence type="ECO:0000313" key="9">
    <source>
        <dbReference type="Proteomes" id="UP000264353"/>
    </source>
</evidence>
<name>A0A397ZNP3_BRACM</name>
<keyword evidence="2" id="KW-0217">Developmental protein</keyword>
<evidence type="ECO:0000256" key="5">
    <source>
        <dbReference type="ARBA" id="ARBA00022989"/>
    </source>
</evidence>
<keyword evidence="5" id="KW-1133">Transmembrane helix</keyword>
<evidence type="ECO:0000256" key="3">
    <source>
        <dbReference type="ARBA" id="ARBA00022475"/>
    </source>
</evidence>
<dbReference type="Pfam" id="PF08137">
    <property type="entry name" value="DVL"/>
    <property type="match status" value="1"/>
</dbReference>
<dbReference type="AlphaFoldDB" id="A0A397ZNP3"/>
<dbReference type="InterPro" id="IPR051525">
    <property type="entry name" value="DVL_RTFL_regulatory"/>
</dbReference>
<dbReference type="GO" id="GO:0048367">
    <property type="term" value="P:shoot system development"/>
    <property type="evidence" value="ECO:0007669"/>
    <property type="project" value="UniProtKB-ARBA"/>
</dbReference>
<accession>A0A397ZNP3</accession>
<evidence type="ECO:0000256" key="7">
    <source>
        <dbReference type="ARBA" id="ARBA00024340"/>
    </source>
</evidence>
<keyword evidence="4" id="KW-0812">Transmembrane</keyword>